<proteinExistence type="predicted"/>
<reference evidence="2" key="1">
    <citation type="submission" date="2022-10" db="EMBL/GenBank/DDBJ databases">
        <title>The WGS of Solirubrobacter ginsenosidimutans DSM 21036.</title>
        <authorList>
            <person name="Jiang Z."/>
        </authorList>
    </citation>
    <scope>NUCLEOTIDE SEQUENCE</scope>
    <source>
        <strain evidence="2">DSM 21036</strain>
    </source>
</reference>
<dbReference type="EMBL" id="JAPDOD010000020">
    <property type="protein sequence ID" value="MDA0162756.1"/>
    <property type="molecule type" value="Genomic_DNA"/>
</dbReference>
<protein>
    <submittedName>
        <fullName evidence="2">Type 1 glutamine amidotransferase</fullName>
    </submittedName>
</protein>
<sequence length="234" mass="25097">MPTTYPRIAVIHHLQQPFLGNAAAPLGEVTEYFDGALPDLDTTDAIVSFGGEKSAWDPEFVPEVELIREAVAHEIPFLGVCLGAQLLAHACGGEVSRLPRRLITWAPIEPLDTDDPVLGAIPPGAHALHWNEDGIEPPPGAVEILKRPQGSRAEGFRIGRLAWGVQFHPEIDEVSLDGWYAEWGELLEPAGKTVAGAREADARHLPGQAALSTAIFGAFARLVRTRPAAPSAHA</sequence>
<keyword evidence="3" id="KW-1185">Reference proteome</keyword>
<dbReference type="Gene3D" id="3.40.50.880">
    <property type="match status" value="1"/>
</dbReference>
<keyword evidence="2" id="KW-0315">Glutamine amidotransferase</keyword>
<dbReference type="InterPro" id="IPR044992">
    <property type="entry name" value="ChyE-like"/>
</dbReference>
<feature type="domain" description="Glutamine amidotransferase" evidence="1">
    <location>
        <begin position="44"/>
        <end position="171"/>
    </location>
</feature>
<organism evidence="2 3">
    <name type="scientific">Solirubrobacter ginsenosidimutans</name>
    <dbReference type="NCBI Taxonomy" id="490573"/>
    <lineage>
        <taxon>Bacteria</taxon>
        <taxon>Bacillati</taxon>
        <taxon>Actinomycetota</taxon>
        <taxon>Thermoleophilia</taxon>
        <taxon>Solirubrobacterales</taxon>
        <taxon>Solirubrobacteraceae</taxon>
        <taxon>Solirubrobacter</taxon>
    </lineage>
</organism>
<evidence type="ECO:0000313" key="3">
    <source>
        <dbReference type="Proteomes" id="UP001149140"/>
    </source>
</evidence>
<dbReference type="AlphaFoldDB" id="A0A9X3MTJ0"/>
<dbReference type="Pfam" id="PF00117">
    <property type="entry name" value="GATase"/>
    <property type="match status" value="1"/>
</dbReference>
<dbReference type="RefSeq" id="WP_270041992.1">
    <property type="nucleotide sequence ID" value="NZ_JAPDOD010000020.1"/>
</dbReference>
<dbReference type="PANTHER" id="PTHR42695">
    <property type="entry name" value="GLUTAMINE AMIDOTRANSFERASE YLR126C-RELATED"/>
    <property type="match status" value="1"/>
</dbReference>
<dbReference type="PANTHER" id="PTHR42695:SF5">
    <property type="entry name" value="GLUTAMINE AMIDOTRANSFERASE YLR126C-RELATED"/>
    <property type="match status" value="1"/>
</dbReference>
<comment type="caution">
    <text evidence="2">The sequence shown here is derived from an EMBL/GenBank/DDBJ whole genome shotgun (WGS) entry which is preliminary data.</text>
</comment>
<dbReference type="PROSITE" id="PS51273">
    <property type="entry name" value="GATASE_TYPE_1"/>
    <property type="match status" value="1"/>
</dbReference>
<dbReference type="CDD" id="cd01741">
    <property type="entry name" value="GATase1_1"/>
    <property type="match status" value="1"/>
</dbReference>
<name>A0A9X3MTJ0_9ACTN</name>
<dbReference type="Proteomes" id="UP001149140">
    <property type="component" value="Unassembled WGS sequence"/>
</dbReference>
<dbReference type="InterPro" id="IPR029062">
    <property type="entry name" value="Class_I_gatase-like"/>
</dbReference>
<evidence type="ECO:0000259" key="1">
    <source>
        <dbReference type="Pfam" id="PF00117"/>
    </source>
</evidence>
<dbReference type="InterPro" id="IPR017926">
    <property type="entry name" value="GATASE"/>
</dbReference>
<dbReference type="GO" id="GO:0005829">
    <property type="term" value="C:cytosol"/>
    <property type="evidence" value="ECO:0007669"/>
    <property type="project" value="TreeGrafter"/>
</dbReference>
<accession>A0A9X3MTJ0</accession>
<dbReference type="SUPFAM" id="SSF52317">
    <property type="entry name" value="Class I glutamine amidotransferase-like"/>
    <property type="match status" value="1"/>
</dbReference>
<gene>
    <name evidence="2" type="ORF">OM076_20960</name>
</gene>
<evidence type="ECO:0000313" key="2">
    <source>
        <dbReference type="EMBL" id="MDA0162756.1"/>
    </source>
</evidence>